<sequence length="141" mass="16059">MEVLPQYLPDILRIKPSIMGSPDSFVWLASRSGVYSAKSGYHVAALMELLDHRDLVRPVPDQNLYKAIWASKISPKLHLFLWKITQGAIALGENLARRGITNNITCRHCGEPETTDHLFLHYTFTKQIWLSHVWASSFDPT</sequence>
<dbReference type="Gramene" id="CDY12537">
    <property type="protein sequence ID" value="CDY12537"/>
    <property type="gene ID" value="GSBRNA2T00061906001"/>
</dbReference>
<protein>
    <submittedName>
        <fullName evidence="2">BnaC06g00630D protein</fullName>
    </submittedName>
</protein>
<proteinExistence type="predicted"/>
<evidence type="ECO:0000313" key="3">
    <source>
        <dbReference type="Proteomes" id="UP000028999"/>
    </source>
</evidence>
<feature type="domain" description="Reverse transcriptase zinc-binding" evidence="1">
    <location>
        <begin position="60"/>
        <end position="129"/>
    </location>
</feature>
<dbReference type="AlphaFoldDB" id="A0A078FHV1"/>
<accession>A0A078FHV1</accession>
<dbReference type="PaxDb" id="3708-A0A078FHV1"/>
<name>A0A078FHV1_BRANA</name>
<gene>
    <name evidence="2" type="primary">BnaC06g00630D</name>
    <name evidence="2" type="ORF">GSBRNA2T00061906001</name>
</gene>
<dbReference type="OMA" id="ELDEVIW"/>
<dbReference type="Pfam" id="PF13966">
    <property type="entry name" value="zf-RVT"/>
    <property type="match status" value="1"/>
</dbReference>
<organism evidence="2 3">
    <name type="scientific">Brassica napus</name>
    <name type="common">Rape</name>
    <dbReference type="NCBI Taxonomy" id="3708"/>
    <lineage>
        <taxon>Eukaryota</taxon>
        <taxon>Viridiplantae</taxon>
        <taxon>Streptophyta</taxon>
        <taxon>Embryophyta</taxon>
        <taxon>Tracheophyta</taxon>
        <taxon>Spermatophyta</taxon>
        <taxon>Magnoliopsida</taxon>
        <taxon>eudicotyledons</taxon>
        <taxon>Gunneridae</taxon>
        <taxon>Pentapetalae</taxon>
        <taxon>rosids</taxon>
        <taxon>malvids</taxon>
        <taxon>Brassicales</taxon>
        <taxon>Brassicaceae</taxon>
        <taxon>Brassiceae</taxon>
        <taxon>Brassica</taxon>
    </lineage>
</organism>
<keyword evidence="3" id="KW-1185">Reference proteome</keyword>
<dbReference type="EMBL" id="LK032024">
    <property type="protein sequence ID" value="CDY12537.1"/>
    <property type="molecule type" value="Genomic_DNA"/>
</dbReference>
<evidence type="ECO:0000313" key="2">
    <source>
        <dbReference type="EMBL" id="CDY12537.1"/>
    </source>
</evidence>
<dbReference type="InterPro" id="IPR026960">
    <property type="entry name" value="RVT-Znf"/>
</dbReference>
<dbReference type="Proteomes" id="UP000028999">
    <property type="component" value="Unassembled WGS sequence"/>
</dbReference>
<evidence type="ECO:0000259" key="1">
    <source>
        <dbReference type="Pfam" id="PF13966"/>
    </source>
</evidence>
<reference evidence="2 3" key="1">
    <citation type="journal article" date="2014" name="Science">
        <title>Plant genetics. Early allopolyploid evolution in the post-Neolithic Brassica napus oilseed genome.</title>
        <authorList>
            <person name="Chalhoub B."/>
            <person name="Denoeud F."/>
            <person name="Liu S."/>
            <person name="Parkin I.A."/>
            <person name="Tang H."/>
            <person name="Wang X."/>
            <person name="Chiquet J."/>
            <person name="Belcram H."/>
            <person name="Tong C."/>
            <person name="Samans B."/>
            <person name="Correa M."/>
            <person name="Da Silva C."/>
            <person name="Just J."/>
            <person name="Falentin C."/>
            <person name="Koh C.S."/>
            <person name="Le Clainche I."/>
            <person name="Bernard M."/>
            <person name="Bento P."/>
            <person name="Noel B."/>
            <person name="Labadie K."/>
            <person name="Alberti A."/>
            <person name="Charles M."/>
            <person name="Arnaud D."/>
            <person name="Guo H."/>
            <person name="Daviaud C."/>
            <person name="Alamery S."/>
            <person name="Jabbari K."/>
            <person name="Zhao M."/>
            <person name="Edger P.P."/>
            <person name="Chelaifa H."/>
            <person name="Tack D."/>
            <person name="Lassalle G."/>
            <person name="Mestiri I."/>
            <person name="Schnel N."/>
            <person name="Le Paslier M.C."/>
            <person name="Fan G."/>
            <person name="Renault V."/>
            <person name="Bayer P.E."/>
            <person name="Golicz A.A."/>
            <person name="Manoli S."/>
            <person name="Lee T.H."/>
            <person name="Thi V.H."/>
            <person name="Chalabi S."/>
            <person name="Hu Q."/>
            <person name="Fan C."/>
            <person name="Tollenaere R."/>
            <person name="Lu Y."/>
            <person name="Battail C."/>
            <person name="Shen J."/>
            <person name="Sidebottom C.H."/>
            <person name="Wang X."/>
            <person name="Canaguier A."/>
            <person name="Chauveau A."/>
            <person name="Berard A."/>
            <person name="Deniot G."/>
            <person name="Guan M."/>
            <person name="Liu Z."/>
            <person name="Sun F."/>
            <person name="Lim Y.P."/>
            <person name="Lyons E."/>
            <person name="Town C.D."/>
            <person name="Bancroft I."/>
            <person name="Wang X."/>
            <person name="Meng J."/>
            <person name="Ma J."/>
            <person name="Pires J.C."/>
            <person name="King G.J."/>
            <person name="Brunel D."/>
            <person name="Delourme R."/>
            <person name="Renard M."/>
            <person name="Aury J.M."/>
            <person name="Adams K.L."/>
            <person name="Batley J."/>
            <person name="Snowdon R.J."/>
            <person name="Tost J."/>
            <person name="Edwards D."/>
            <person name="Zhou Y."/>
            <person name="Hua W."/>
            <person name="Sharpe A.G."/>
            <person name="Paterson A.H."/>
            <person name="Guan C."/>
            <person name="Wincker P."/>
        </authorList>
    </citation>
    <scope>NUCLEOTIDE SEQUENCE [LARGE SCALE GENOMIC DNA]</scope>
    <source>
        <strain evidence="3">cv. Darmor-bzh</strain>
    </source>
</reference>